<evidence type="ECO:0000256" key="1">
    <source>
        <dbReference type="SAM" id="MobiDB-lite"/>
    </source>
</evidence>
<evidence type="ECO:0000313" key="3">
    <source>
        <dbReference type="Proteomes" id="UP000265520"/>
    </source>
</evidence>
<name>A0A392U3Y9_9FABA</name>
<organism evidence="2 3">
    <name type="scientific">Trifolium medium</name>
    <dbReference type="NCBI Taxonomy" id="97028"/>
    <lineage>
        <taxon>Eukaryota</taxon>
        <taxon>Viridiplantae</taxon>
        <taxon>Streptophyta</taxon>
        <taxon>Embryophyta</taxon>
        <taxon>Tracheophyta</taxon>
        <taxon>Spermatophyta</taxon>
        <taxon>Magnoliopsida</taxon>
        <taxon>eudicotyledons</taxon>
        <taxon>Gunneridae</taxon>
        <taxon>Pentapetalae</taxon>
        <taxon>rosids</taxon>
        <taxon>fabids</taxon>
        <taxon>Fabales</taxon>
        <taxon>Fabaceae</taxon>
        <taxon>Papilionoideae</taxon>
        <taxon>50 kb inversion clade</taxon>
        <taxon>NPAAA clade</taxon>
        <taxon>Hologalegina</taxon>
        <taxon>IRL clade</taxon>
        <taxon>Trifolieae</taxon>
        <taxon>Trifolium</taxon>
    </lineage>
</organism>
<feature type="non-terminal residue" evidence="2">
    <location>
        <position position="45"/>
    </location>
</feature>
<accession>A0A392U3Y9</accession>
<protein>
    <submittedName>
        <fullName evidence="2">Uncharacterized protein</fullName>
    </submittedName>
</protein>
<reference evidence="2 3" key="1">
    <citation type="journal article" date="2018" name="Front. Plant Sci.">
        <title>Red Clover (Trifolium pratense) and Zigzag Clover (T. medium) - A Picture of Genomic Similarities and Differences.</title>
        <authorList>
            <person name="Dluhosova J."/>
            <person name="Istvanek J."/>
            <person name="Nedelnik J."/>
            <person name="Repkova J."/>
        </authorList>
    </citation>
    <scope>NUCLEOTIDE SEQUENCE [LARGE SCALE GENOMIC DNA]</scope>
    <source>
        <strain evidence="3">cv. 10/8</strain>
        <tissue evidence="2">Leaf</tissue>
    </source>
</reference>
<dbReference type="EMBL" id="LXQA010716575">
    <property type="protein sequence ID" value="MCI67414.1"/>
    <property type="molecule type" value="Genomic_DNA"/>
</dbReference>
<evidence type="ECO:0000313" key="2">
    <source>
        <dbReference type="EMBL" id="MCI67414.1"/>
    </source>
</evidence>
<dbReference type="AlphaFoldDB" id="A0A392U3Y9"/>
<sequence length="45" mass="5004">MLLADKEGLWFKVLMAKYGMSDGRITGGGRQASSSWKDLRDVRDG</sequence>
<feature type="region of interest" description="Disordered" evidence="1">
    <location>
        <begin position="22"/>
        <end position="45"/>
    </location>
</feature>
<dbReference type="Proteomes" id="UP000265520">
    <property type="component" value="Unassembled WGS sequence"/>
</dbReference>
<comment type="caution">
    <text evidence="2">The sequence shown here is derived from an EMBL/GenBank/DDBJ whole genome shotgun (WGS) entry which is preliminary data.</text>
</comment>
<proteinExistence type="predicted"/>
<keyword evidence="3" id="KW-1185">Reference proteome</keyword>